<sequence length="267" mass="26808">MSAMSNERRDELLVGLALDALDTPEEVAEARRLLHQDPTAAAEVTRFREAAAELARLSAVPPPAGGLDDALRRIDALEEGADASPGSAQPGSSSAPPEAGTARAEDPTAVPEGVLAFRPRRRLAPWIAAAAAIAIAVPSIGLAVAQHQRAAVAEAGTARIMELLSQPGAKLSSATLASGQGSLIVVSGGNGTDIITRELPDAGTDRTYQLWTIQAGGDPVSAGLVGGGDAVNSAGSQSAGTVVAITLEPAGGSQQPTQKPIAAVTLG</sequence>
<evidence type="ECO:0000256" key="9">
    <source>
        <dbReference type="ARBA" id="ARBA00029829"/>
    </source>
</evidence>
<evidence type="ECO:0000256" key="10">
    <source>
        <dbReference type="ARBA" id="ARBA00030803"/>
    </source>
</evidence>
<evidence type="ECO:0000259" key="13">
    <source>
        <dbReference type="Pfam" id="PF10099"/>
    </source>
</evidence>
<name>A0A399JA31_9MICC</name>
<accession>A0A399JA31</accession>
<keyword evidence="6" id="KW-0805">Transcription regulation</keyword>
<keyword evidence="15" id="KW-1185">Reference proteome</keyword>
<evidence type="ECO:0000256" key="2">
    <source>
        <dbReference type="ARBA" id="ARBA00004236"/>
    </source>
</evidence>
<evidence type="ECO:0000256" key="5">
    <source>
        <dbReference type="ARBA" id="ARBA00022989"/>
    </source>
</evidence>
<evidence type="ECO:0000256" key="8">
    <source>
        <dbReference type="ARBA" id="ARBA00023163"/>
    </source>
</evidence>
<keyword evidence="4 12" id="KW-0812">Transmembrane</keyword>
<dbReference type="AlphaFoldDB" id="A0A399JA31"/>
<feature type="transmembrane region" description="Helical" evidence="12">
    <location>
        <begin position="123"/>
        <end position="145"/>
    </location>
</feature>
<dbReference type="GO" id="GO:0016989">
    <property type="term" value="F:sigma factor antagonist activity"/>
    <property type="evidence" value="ECO:0007669"/>
    <property type="project" value="TreeGrafter"/>
</dbReference>
<evidence type="ECO:0000256" key="1">
    <source>
        <dbReference type="ARBA" id="ARBA00004167"/>
    </source>
</evidence>
<dbReference type="PANTHER" id="PTHR37461:SF1">
    <property type="entry name" value="ANTI-SIGMA-K FACTOR RSKA"/>
    <property type="match status" value="1"/>
</dbReference>
<keyword evidence="7 12" id="KW-0472">Membrane</keyword>
<keyword evidence="8" id="KW-0804">Transcription</keyword>
<evidence type="ECO:0000256" key="12">
    <source>
        <dbReference type="SAM" id="Phobius"/>
    </source>
</evidence>
<keyword evidence="5 12" id="KW-1133">Transmembrane helix</keyword>
<dbReference type="EMBL" id="QQXK01000012">
    <property type="protein sequence ID" value="RII42398.1"/>
    <property type="molecule type" value="Genomic_DNA"/>
</dbReference>
<dbReference type="Pfam" id="PF10099">
    <property type="entry name" value="RskA_C"/>
    <property type="match status" value="1"/>
</dbReference>
<proteinExistence type="predicted"/>
<comment type="subcellular location">
    <subcellularLocation>
        <location evidence="2">Cell membrane</location>
    </subcellularLocation>
    <subcellularLocation>
        <location evidence="1">Membrane</location>
        <topology evidence="1">Single-pass membrane protein</topology>
    </subcellularLocation>
</comment>
<evidence type="ECO:0000256" key="3">
    <source>
        <dbReference type="ARBA" id="ARBA00022475"/>
    </source>
</evidence>
<dbReference type="RefSeq" id="WP_119424527.1">
    <property type="nucleotide sequence ID" value="NZ_QQXK01000012.1"/>
</dbReference>
<dbReference type="Proteomes" id="UP000265419">
    <property type="component" value="Unassembled WGS sequence"/>
</dbReference>
<reference evidence="14 15" key="1">
    <citation type="submission" date="2018-07" db="EMBL/GenBank/DDBJ databases">
        <title>Arthrobacter sp. nov., isolated from raw cow's milk with high bacterial count.</title>
        <authorList>
            <person name="Hahne J."/>
            <person name="Isele D."/>
            <person name="Lipski A."/>
        </authorList>
    </citation>
    <scope>NUCLEOTIDE SEQUENCE [LARGE SCALE GENOMIC DNA]</scope>
    <source>
        <strain evidence="14 15">JZ R-35</strain>
    </source>
</reference>
<dbReference type="InterPro" id="IPR051474">
    <property type="entry name" value="Anti-sigma-K/W_factor"/>
</dbReference>
<dbReference type="GO" id="GO:0005886">
    <property type="term" value="C:plasma membrane"/>
    <property type="evidence" value="ECO:0007669"/>
    <property type="project" value="UniProtKB-SubCell"/>
</dbReference>
<evidence type="ECO:0000256" key="4">
    <source>
        <dbReference type="ARBA" id="ARBA00022692"/>
    </source>
</evidence>
<dbReference type="InterPro" id="IPR041916">
    <property type="entry name" value="Anti_sigma_zinc_sf"/>
</dbReference>
<dbReference type="GO" id="GO:0006417">
    <property type="term" value="P:regulation of translation"/>
    <property type="evidence" value="ECO:0007669"/>
    <property type="project" value="TreeGrafter"/>
</dbReference>
<evidence type="ECO:0000313" key="15">
    <source>
        <dbReference type="Proteomes" id="UP000265419"/>
    </source>
</evidence>
<organism evidence="14 15">
    <name type="scientific">Galactobacter valiniphilus</name>
    <dbReference type="NCBI Taxonomy" id="2676122"/>
    <lineage>
        <taxon>Bacteria</taxon>
        <taxon>Bacillati</taxon>
        <taxon>Actinomycetota</taxon>
        <taxon>Actinomycetes</taxon>
        <taxon>Micrococcales</taxon>
        <taxon>Micrococcaceae</taxon>
        <taxon>Galactobacter</taxon>
    </lineage>
</organism>
<gene>
    <name evidence="14" type="ORF">DWB68_07535</name>
</gene>
<evidence type="ECO:0000256" key="7">
    <source>
        <dbReference type="ARBA" id="ARBA00023136"/>
    </source>
</evidence>
<feature type="compositionally biased region" description="Low complexity" evidence="11">
    <location>
        <begin position="82"/>
        <end position="100"/>
    </location>
</feature>
<keyword evidence="3" id="KW-1003">Cell membrane</keyword>
<dbReference type="PANTHER" id="PTHR37461">
    <property type="entry name" value="ANTI-SIGMA-K FACTOR RSKA"/>
    <property type="match status" value="1"/>
</dbReference>
<feature type="domain" description="Anti-sigma K factor RskA C-terminal" evidence="13">
    <location>
        <begin position="128"/>
        <end position="261"/>
    </location>
</feature>
<dbReference type="Gene3D" id="1.10.10.1320">
    <property type="entry name" value="Anti-sigma factor, zinc-finger domain"/>
    <property type="match status" value="1"/>
</dbReference>
<evidence type="ECO:0000256" key="6">
    <source>
        <dbReference type="ARBA" id="ARBA00023015"/>
    </source>
</evidence>
<protein>
    <recommendedName>
        <fullName evidence="10">Regulator of SigK</fullName>
    </recommendedName>
    <alternativeName>
        <fullName evidence="9">Sigma-K anti-sigma factor RskA</fullName>
    </alternativeName>
</protein>
<feature type="region of interest" description="Disordered" evidence="11">
    <location>
        <begin position="80"/>
        <end position="107"/>
    </location>
</feature>
<comment type="caution">
    <text evidence="14">The sequence shown here is derived from an EMBL/GenBank/DDBJ whole genome shotgun (WGS) entry which is preliminary data.</text>
</comment>
<evidence type="ECO:0000256" key="11">
    <source>
        <dbReference type="SAM" id="MobiDB-lite"/>
    </source>
</evidence>
<evidence type="ECO:0000313" key="14">
    <source>
        <dbReference type="EMBL" id="RII42398.1"/>
    </source>
</evidence>
<dbReference type="InterPro" id="IPR018764">
    <property type="entry name" value="RskA_C"/>
</dbReference>